<dbReference type="InterPro" id="IPR037465">
    <property type="entry name" value="YlxR"/>
</dbReference>
<comment type="caution">
    <text evidence="3">The sequence shown here is derived from an EMBL/GenBank/DDBJ whole genome shotgun (WGS) entry which is preliminary data.</text>
</comment>
<dbReference type="Proteomes" id="UP000306416">
    <property type="component" value="Unassembled WGS sequence"/>
</dbReference>
<feature type="domain" description="Ribosomal protein eL8/eL30/eS12/Gadd45" evidence="1">
    <location>
        <begin position="92"/>
        <end position="173"/>
    </location>
</feature>
<dbReference type="InterPro" id="IPR004038">
    <property type="entry name" value="Ribosomal_eL8/eL30/eS12/Gad45"/>
</dbReference>
<dbReference type="Gene3D" id="3.30.1330.30">
    <property type="match status" value="1"/>
</dbReference>
<name>A0A4V3NZ99_9BACT</name>
<feature type="domain" description="YlxR" evidence="2">
    <location>
        <begin position="8"/>
        <end position="73"/>
    </location>
</feature>
<dbReference type="InterPro" id="IPR029064">
    <property type="entry name" value="Ribosomal_eL30-like_sf"/>
</dbReference>
<dbReference type="PANTHER" id="PTHR34215:SF1">
    <property type="entry name" value="YLXR DOMAIN-CONTAINING PROTEIN"/>
    <property type="match status" value="1"/>
</dbReference>
<dbReference type="InterPro" id="IPR035931">
    <property type="entry name" value="YlxR-like_sf"/>
</dbReference>
<dbReference type="PANTHER" id="PTHR34215">
    <property type="entry name" value="BLL0784 PROTEIN"/>
    <property type="match status" value="1"/>
</dbReference>
<evidence type="ECO:0000313" key="4">
    <source>
        <dbReference type="Proteomes" id="UP000306416"/>
    </source>
</evidence>
<dbReference type="AlphaFoldDB" id="A0A4V3NZ99"/>
<organism evidence="3 4">
    <name type="scientific">Geomonas terrae</name>
    <dbReference type="NCBI Taxonomy" id="2562681"/>
    <lineage>
        <taxon>Bacteria</taxon>
        <taxon>Pseudomonadati</taxon>
        <taxon>Thermodesulfobacteriota</taxon>
        <taxon>Desulfuromonadia</taxon>
        <taxon>Geobacterales</taxon>
        <taxon>Geobacteraceae</taxon>
        <taxon>Geomonas</taxon>
    </lineage>
</organism>
<keyword evidence="4" id="KW-1185">Reference proteome</keyword>
<reference evidence="3 4" key="1">
    <citation type="submission" date="2019-04" db="EMBL/GenBank/DDBJ databases">
        <title>Geobacter oryzae sp. nov., ferric-reducing bacteria isolated from paddy soil.</title>
        <authorList>
            <person name="Xu Z."/>
            <person name="Masuda Y."/>
            <person name="Itoh H."/>
            <person name="Senoo K."/>
        </authorList>
    </citation>
    <scope>NUCLEOTIDE SEQUENCE [LARGE SCALE GENOMIC DNA]</scope>
    <source>
        <strain evidence="3 4">Red111</strain>
    </source>
</reference>
<dbReference type="RefSeq" id="WP_135872228.1">
    <property type="nucleotide sequence ID" value="NZ_SRSC01000004.1"/>
</dbReference>
<dbReference type="SUPFAM" id="SSF64376">
    <property type="entry name" value="YlxR-like"/>
    <property type="match status" value="1"/>
</dbReference>
<evidence type="ECO:0000259" key="2">
    <source>
        <dbReference type="Pfam" id="PF04296"/>
    </source>
</evidence>
<dbReference type="Pfam" id="PF04296">
    <property type="entry name" value="YlxR"/>
    <property type="match status" value="1"/>
</dbReference>
<gene>
    <name evidence="3" type="ORF">E4633_17785</name>
</gene>
<dbReference type="Gene3D" id="3.30.1230.10">
    <property type="entry name" value="YlxR-like"/>
    <property type="match status" value="1"/>
</dbReference>
<sequence>MTKAAPQRSCLACRETKDKGELLRFVLAPDRTLVPDLQNKLPGRGAYTCMKAACLKLAAQKKQFARGFKGEVLGADAEGLLKQVVHKLEERIASYISLANKAGKVVSGSDQVQEKLKKGGAGLLFVATDISPDIGEKFRGLAKLKEVPCISLFTKERLGELLGKELRSVLVVMESGFVGSIELEMEKYRNFFEEERE</sequence>
<evidence type="ECO:0000313" key="3">
    <source>
        <dbReference type="EMBL" id="TGU70842.1"/>
    </source>
</evidence>
<evidence type="ECO:0000259" key="1">
    <source>
        <dbReference type="Pfam" id="PF01248"/>
    </source>
</evidence>
<dbReference type="CDD" id="cd00279">
    <property type="entry name" value="YlxR"/>
    <property type="match status" value="1"/>
</dbReference>
<dbReference type="EMBL" id="SRSC01000004">
    <property type="protein sequence ID" value="TGU70842.1"/>
    <property type="molecule type" value="Genomic_DNA"/>
</dbReference>
<accession>A0A4V3NZ99</accession>
<dbReference type="InterPro" id="IPR007393">
    <property type="entry name" value="YlxR_dom"/>
</dbReference>
<dbReference type="Pfam" id="PF01248">
    <property type="entry name" value="Ribosomal_L7Ae"/>
    <property type="match status" value="1"/>
</dbReference>
<proteinExistence type="predicted"/>
<dbReference type="SUPFAM" id="SSF55315">
    <property type="entry name" value="L30e-like"/>
    <property type="match status" value="1"/>
</dbReference>
<protein>
    <submittedName>
        <fullName evidence="3">DUF448 domain-containing protein</fullName>
    </submittedName>
</protein>